<evidence type="ECO:0000313" key="3">
    <source>
        <dbReference type="Proteomes" id="UP000800093"/>
    </source>
</evidence>
<comment type="caution">
    <text evidence="2">The sequence shown here is derived from an EMBL/GenBank/DDBJ whole genome shotgun (WGS) entry which is preliminary data.</text>
</comment>
<name>A0A9P4KI11_9PLEO</name>
<reference evidence="3" key="1">
    <citation type="journal article" date="2020" name="Stud. Mycol.">
        <title>101 Dothideomycetes genomes: A test case for predicting lifestyles and emergence of pathogens.</title>
        <authorList>
            <person name="Haridas S."/>
            <person name="Albert R."/>
            <person name="Binder M."/>
            <person name="Bloem J."/>
            <person name="LaButti K."/>
            <person name="Salamov A."/>
            <person name="Andreopoulos B."/>
            <person name="Baker S."/>
            <person name="Barry K."/>
            <person name="Bills G."/>
            <person name="Bluhm B."/>
            <person name="Cannon C."/>
            <person name="Castanera R."/>
            <person name="Culley D."/>
            <person name="Daum C."/>
            <person name="Ezra D."/>
            <person name="Gonzalez J."/>
            <person name="Henrissat B."/>
            <person name="Kuo A."/>
            <person name="Liang C."/>
            <person name="Lipzen A."/>
            <person name="Lutzoni F."/>
            <person name="Magnuson J."/>
            <person name="Mondo S."/>
            <person name="Nolan M."/>
            <person name="Ohm R."/>
            <person name="Pangilinan J."/>
            <person name="Park H.-J."/>
            <person name="Ramirez L."/>
            <person name="Alfaro M."/>
            <person name="Sun H."/>
            <person name="Tritt A."/>
            <person name="Yoshinaga Y."/>
            <person name="Zwiers L.-H."/>
            <person name="Turgeon B."/>
            <person name="Goodwin S."/>
            <person name="Spatafora J."/>
            <person name="Crous P."/>
            <person name="Grigoriev I."/>
        </authorList>
    </citation>
    <scope>NUCLEOTIDE SEQUENCE [LARGE SCALE GENOMIC DNA]</scope>
    <source>
        <strain evidence="3">CBS 304.66</strain>
    </source>
</reference>
<feature type="compositionally biased region" description="Acidic residues" evidence="1">
    <location>
        <begin position="39"/>
        <end position="49"/>
    </location>
</feature>
<keyword evidence="3" id="KW-1185">Reference proteome</keyword>
<dbReference type="AlphaFoldDB" id="A0A9P4KI11"/>
<feature type="region of interest" description="Disordered" evidence="1">
    <location>
        <begin position="1"/>
        <end position="180"/>
    </location>
</feature>
<feature type="compositionally biased region" description="Basic and acidic residues" evidence="1">
    <location>
        <begin position="142"/>
        <end position="153"/>
    </location>
</feature>
<protein>
    <submittedName>
        <fullName evidence="2">Uncharacterized protein</fullName>
    </submittedName>
</protein>
<evidence type="ECO:0000313" key="2">
    <source>
        <dbReference type="EMBL" id="KAF2266890.1"/>
    </source>
</evidence>
<sequence>MSGTVLPRRTPPSKCTKLASDTLEDADGDSTMHSSPELEALDDDNEMFPDEAAGPSTPRNPSGFSLDLTSELSPPNSQGPPQVASRDEDSTSLQCSPSALNTNGKRARTSHRNAAPGENVHVDQETGYTWTKNEEQPGWEWKNNRAREEEGRALDGIADKGLQIKSRYGDPLDPSIPRRP</sequence>
<dbReference type="OrthoDB" id="5377039at2759"/>
<proteinExistence type="predicted"/>
<evidence type="ECO:0000256" key="1">
    <source>
        <dbReference type="SAM" id="MobiDB-lite"/>
    </source>
</evidence>
<feature type="compositionally biased region" description="Polar residues" evidence="1">
    <location>
        <begin position="57"/>
        <end position="80"/>
    </location>
</feature>
<dbReference type="Proteomes" id="UP000800093">
    <property type="component" value="Unassembled WGS sequence"/>
</dbReference>
<gene>
    <name evidence="2" type="ORF">CC78DRAFT_110709</name>
</gene>
<organism evidence="2 3">
    <name type="scientific">Lojkania enalia</name>
    <dbReference type="NCBI Taxonomy" id="147567"/>
    <lineage>
        <taxon>Eukaryota</taxon>
        <taxon>Fungi</taxon>
        <taxon>Dikarya</taxon>
        <taxon>Ascomycota</taxon>
        <taxon>Pezizomycotina</taxon>
        <taxon>Dothideomycetes</taxon>
        <taxon>Pleosporomycetidae</taxon>
        <taxon>Pleosporales</taxon>
        <taxon>Pleosporales incertae sedis</taxon>
        <taxon>Lojkania</taxon>
    </lineage>
</organism>
<dbReference type="EMBL" id="ML986595">
    <property type="protein sequence ID" value="KAF2266890.1"/>
    <property type="molecule type" value="Genomic_DNA"/>
</dbReference>
<accession>A0A9P4KI11</accession>
<feature type="compositionally biased region" description="Polar residues" evidence="1">
    <location>
        <begin position="91"/>
        <end position="104"/>
    </location>
</feature>